<name>A0A183CXG3_9BILA</name>
<dbReference type="InterPro" id="IPR008166">
    <property type="entry name" value="Glyco_transf_92"/>
</dbReference>
<comment type="subcellular location">
    <subcellularLocation>
        <location evidence="1">Membrane</location>
        <topology evidence="1">Single-pass membrane protein</topology>
    </subcellularLocation>
</comment>
<dbReference type="PANTHER" id="PTHR21645">
    <property type="entry name" value="GLYCOSYLTRANSFERASE FAMILY 92 PROTEIN"/>
    <property type="match status" value="1"/>
</dbReference>
<gene>
    <name evidence="9" type="ORF">GPUH_LOCUS1153</name>
</gene>
<keyword evidence="4 8" id="KW-0808">Transferase</keyword>
<evidence type="ECO:0000256" key="2">
    <source>
        <dbReference type="ARBA" id="ARBA00007647"/>
    </source>
</evidence>
<keyword evidence="7" id="KW-0472">Membrane</keyword>
<dbReference type="GO" id="GO:0016020">
    <property type="term" value="C:membrane"/>
    <property type="evidence" value="ECO:0007669"/>
    <property type="project" value="UniProtKB-SubCell"/>
</dbReference>
<evidence type="ECO:0000256" key="1">
    <source>
        <dbReference type="ARBA" id="ARBA00004167"/>
    </source>
</evidence>
<dbReference type="GO" id="GO:0016757">
    <property type="term" value="F:glycosyltransferase activity"/>
    <property type="evidence" value="ECO:0007669"/>
    <property type="project" value="UniProtKB-UniRule"/>
</dbReference>
<evidence type="ECO:0000256" key="3">
    <source>
        <dbReference type="ARBA" id="ARBA00022676"/>
    </source>
</evidence>
<dbReference type="OrthoDB" id="2526284at2759"/>
<dbReference type="WBParaSite" id="GPUH_0000115401-mRNA-1">
    <property type="protein sequence ID" value="GPUH_0000115401-mRNA-1"/>
    <property type="gene ID" value="GPUH_0000115401"/>
</dbReference>
<evidence type="ECO:0000256" key="6">
    <source>
        <dbReference type="ARBA" id="ARBA00022989"/>
    </source>
</evidence>
<accession>A0A183CXG3</accession>
<evidence type="ECO:0000313" key="9">
    <source>
        <dbReference type="EMBL" id="VDK29477.1"/>
    </source>
</evidence>
<evidence type="ECO:0000313" key="10">
    <source>
        <dbReference type="Proteomes" id="UP000271098"/>
    </source>
</evidence>
<keyword evidence="3 8" id="KW-0328">Glycosyltransferase</keyword>
<dbReference type="Pfam" id="PF01697">
    <property type="entry name" value="Glyco_transf_92"/>
    <property type="match status" value="1"/>
</dbReference>
<keyword evidence="5" id="KW-0812">Transmembrane</keyword>
<reference evidence="11" key="1">
    <citation type="submission" date="2016-06" db="UniProtKB">
        <authorList>
            <consortium name="WormBaseParasite"/>
        </authorList>
    </citation>
    <scope>IDENTIFICATION</scope>
</reference>
<evidence type="ECO:0000256" key="7">
    <source>
        <dbReference type="ARBA" id="ARBA00023136"/>
    </source>
</evidence>
<dbReference type="Proteomes" id="UP000271098">
    <property type="component" value="Unassembled WGS sequence"/>
</dbReference>
<keyword evidence="10" id="KW-1185">Reference proteome</keyword>
<keyword evidence="6" id="KW-1133">Transmembrane helix</keyword>
<reference evidence="9 10" key="2">
    <citation type="submission" date="2018-11" db="EMBL/GenBank/DDBJ databases">
        <authorList>
            <consortium name="Pathogen Informatics"/>
        </authorList>
    </citation>
    <scope>NUCLEOTIDE SEQUENCE [LARGE SCALE GENOMIC DNA]</scope>
</reference>
<evidence type="ECO:0000256" key="4">
    <source>
        <dbReference type="ARBA" id="ARBA00022679"/>
    </source>
</evidence>
<sequence length="260" mass="29625">MVAFTDLDDILIPVQPMRVYSSVNIDLLEDLAREHPQAGSFLFEHRDVRLILPEDQQATPINNFNFDFLIHSDWKKGCSLRRMKTRVVVNASRVDSVNMHETGIHRLGHTQVRVPCHRAHFYHMRHSFREPEVAQSLNMFNLLRLINSNFQERLKTTLNAISELSLNNSITETLNDFDRCVKEVNKEHFTLKVSRCMTPHACNLKLSSDVACTASTGNYEFVYASGDFLLGLMGAQFVKSNANCDAPISAILKGDHFYAP</sequence>
<organism evidence="11">
    <name type="scientific">Gongylonema pulchrum</name>
    <dbReference type="NCBI Taxonomy" id="637853"/>
    <lineage>
        <taxon>Eukaryota</taxon>
        <taxon>Metazoa</taxon>
        <taxon>Ecdysozoa</taxon>
        <taxon>Nematoda</taxon>
        <taxon>Chromadorea</taxon>
        <taxon>Rhabditida</taxon>
        <taxon>Spirurina</taxon>
        <taxon>Spiruromorpha</taxon>
        <taxon>Spiruroidea</taxon>
        <taxon>Gongylonematidae</taxon>
        <taxon>Gongylonema</taxon>
    </lineage>
</organism>
<dbReference type="AlphaFoldDB" id="A0A183CXG3"/>
<proteinExistence type="inferred from homology"/>
<evidence type="ECO:0000256" key="8">
    <source>
        <dbReference type="RuleBase" id="RU366017"/>
    </source>
</evidence>
<evidence type="ECO:0000313" key="11">
    <source>
        <dbReference type="WBParaSite" id="GPUH_0000115401-mRNA-1"/>
    </source>
</evidence>
<protein>
    <recommendedName>
        <fullName evidence="8">Glycosyltransferase family 92 protein</fullName>
        <ecNumber evidence="8">2.4.1.-</ecNumber>
    </recommendedName>
</protein>
<dbReference type="EC" id="2.4.1.-" evidence="8"/>
<comment type="similarity">
    <text evidence="2 8">Belongs to the glycosyltransferase 92 family.</text>
</comment>
<dbReference type="InterPro" id="IPR052012">
    <property type="entry name" value="GTase_92"/>
</dbReference>
<dbReference type="PANTHER" id="PTHR21645:SF22">
    <property type="entry name" value="GLYCOSYLTRANSFERASE FAMILY 92 PROTEIN"/>
    <property type="match status" value="1"/>
</dbReference>
<evidence type="ECO:0000256" key="5">
    <source>
        <dbReference type="ARBA" id="ARBA00022692"/>
    </source>
</evidence>
<dbReference type="EMBL" id="UYRT01001314">
    <property type="protein sequence ID" value="VDK29477.1"/>
    <property type="molecule type" value="Genomic_DNA"/>
</dbReference>